<dbReference type="EMBL" id="ML003069">
    <property type="protein sequence ID" value="RKP34793.1"/>
    <property type="molecule type" value="Genomic_DNA"/>
</dbReference>
<feature type="region of interest" description="Disordered" evidence="1">
    <location>
        <begin position="205"/>
        <end position="229"/>
    </location>
</feature>
<dbReference type="Proteomes" id="UP000268162">
    <property type="component" value="Unassembled WGS sequence"/>
</dbReference>
<protein>
    <submittedName>
        <fullName evidence="2">Kinetochore Sim4 complex subunit Fta4</fullName>
    </submittedName>
</protein>
<organism evidence="2 3">
    <name type="scientific">Dimargaris cristalligena</name>
    <dbReference type="NCBI Taxonomy" id="215637"/>
    <lineage>
        <taxon>Eukaryota</taxon>
        <taxon>Fungi</taxon>
        <taxon>Fungi incertae sedis</taxon>
        <taxon>Zoopagomycota</taxon>
        <taxon>Kickxellomycotina</taxon>
        <taxon>Dimargaritomycetes</taxon>
        <taxon>Dimargaritales</taxon>
        <taxon>Dimargaritaceae</taxon>
        <taxon>Dimargaris</taxon>
    </lineage>
</organism>
<dbReference type="GO" id="GO:0031511">
    <property type="term" value="C:Mis6-Sim4 complex"/>
    <property type="evidence" value="ECO:0007669"/>
    <property type="project" value="InterPro"/>
</dbReference>
<evidence type="ECO:0000256" key="1">
    <source>
        <dbReference type="SAM" id="MobiDB-lite"/>
    </source>
</evidence>
<gene>
    <name evidence="2" type="ORF">BJ085DRAFT_38839</name>
</gene>
<sequence>MSEPNRELHLYQQFLDEQVAFVDQPFNVPREFAERDDSLPSKVLVGFSRRLNIELKKRCLAAFNEQSRAQFFRQIKYNQLYAHSSASTIPVKVPTKDTLSGDWIETFPAEWPVDESSAVSTQLIKRYTTLRERMLRLQLSLKYAQDKHRHYKTLHETSTSLDVPTMGKYLEVQASKCQNELRDVRLAMAQLSAIMKKKTPAIKRQISNRQEQPSATTANSTVLSMLDKA</sequence>
<proteinExistence type="predicted"/>
<dbReference type="OrthoDB" id="5556414at2759"/>
<reference evidence="3" key="1">
    <citation type="journal article" date="2018" name="Nat. Microbiol.">
        <title>Leveraging single-cell genomics to expand the fungal tree of life.</title>
        <authorList>
            <person name="Ahrendt S.R."/>
            <person name="Quandt C.A."/>
            <person name="Ciobanu D."/>
            <person name="Clum A."/>
            <person name="Salamov A."/>
            <person name="Andreopoulos B."/>
            <person name="Cheng J.F."/>
            <person name="Woyke T."/>
            <person name="Pelin A."/>
            <person name="Henrissat B."/>
            <person name="Reynolds N.K."/>
            <person name="Benny G.L."/>
            <person name="Smith M.E."/>
            <person name="James T.Y."/>
            <person name="Grigoriev I.V."/>
        </authorList>
    </citation>
    <scope>NUCLEOTIDE SEQUENCE [LARGE SCALE GENOMIC DNA]</scope>
    <source>
        <strain evidence="3">RSA 468</strain>
    </source>
</reference>
<accession>A0A4P9ZND6</accession>
<keyword evidence="3" id="KW-1185">Reference proteome</keyword>
<dbReference type="InterPro" id="IPR025207">
    <property type="entry name" value="Sim4_Fta4"/>
</dbReference>
<evidence type="ECO:0000313" key="2">
    <source>
        <dbReference type="EMBL" id="RKP34793.1"/>
    </source>
</evidence>
<feature type="compositionally biased region" description="Polar residues" evidence="1">
    <location>
        <begin position="205"/>
        <end position="223"/>
    </location>
</feature>
<dbReference type="Pfam" id="PF13093">
    <property type="entry name" value="FTA4"/>
    <property type="match status" value="1"/>
</dbReference>
<name>A0A4P9ZND6_9FUNG</name>
<dbReference type="AlphaFoldDB" id="A0A4P9ZND6"/>
<evidence type="ECO:0000313" key="3">
    <source>
        <dbReference type="Proteomes" id="UP000268162"/>
    </source>
</evidence>